<feature type="region of interest" description="Disordered" evidence="1">
    <location>
        <begin position="102"/>
        <end position="121"/>
    </location>
</feature>
<organism evidence="2 3">
    <name type="scientific">Echinicola strongylocentroti</name>
    <dbReference type="NCBI Taxonomy" id="1795355"/>
    <lineage>
        <taxon>Bacteria</taxon>
        <taxon>Pseudomonadati</taxon>
        <taxon>Bacteroidota</taxon>
        <taxon>Cytophagia</taxon>
        <taxon>Cytophagales</taxon>
        <taxon>Cyclobacteriaceae</taxon>
        <taxon>Echinicola</taxon>
    </lineage>
</organism>
<evidence type="ECO:0000256" key="1">
    <source>
        <dbReference type="SAM" id="MobiDB-lite"/>
    </source>
</evidence>
<gene>
    <name evidence="2" type="ORF">DN752_19640</name>
</gene>
<keyword evidence="3" id="KW-1185">Reference proteome</keyword>
<dbReference type="Proteomes" id="UP000248688">
    <property type="component" value="Chromosome"/>
</dbReference>
<sequence length="121" mass="14599">MGVSYSEFWQMCPEEFKAIEKIWERKYREQMELWRLQTYYQAAHFFDPKKPTPTPQNWHPLPWDKQKKSETPFYTIEERIRIFKERGREDWIPKHWWNELGSAGSGTMDQGNEGIAGKAEA</sequence>
<dbReference type="RefSeq" id="WP_112785548.1">
    <property type="nucleotide sequence ID" value="NZ_CP030041.1"/>
</dbReference>
<dbReference type="KEGG" id="est:DN752_19640"/>
<reference evidence="2 3" key="1">
    <citation type="submission" date="2018-06" db="EMBL/GenBank/DDBJ databases">
        <title>Echinicola strongylocentroti sp. nov., isolated from a sea urchin Strongylocentrotus intermedius.</title>
        <authorList>
            <person name="Bae S.S."/>
        </authorList>
    </citation>
    <scope>NUCLEOTIDE SEQUENCE [LARGE SCALE GENOMIC DNA]</scope>
    <source>
        <strain evidence="2 3">MEBiC08714</strain>
    </source>
</reference>
<dbReference type="EMBL" id="CP030041">
    <property type="protein sequence ID" value="AWW32175.1"/>
    <property type="molecule type" value="Genomic_DNA"/>
</dbReference>
<protein>
    <submittedName>
        <fullName evidence="2">Uncharacterized protein</fullName>
    </submittedName>
</protein>
<accession>A0A2Z4IMP6</accession>
<evidence type="ECO:0000313" key="2">
    <source>
        <dbReference type="EMBL" id="AWW32175.1"/>
    </source>
</evidence>
<name>A0A2Z4IMP6_9BACT</name>
<proteinExistence type="predicted"/>
<evidence type="ECO:0000313" key="3">
    <source>
        <dbReference type="Proteomes" id="UP000248688"/>
    </source>
</evidence>
<dbReference type="AlphaFoldDB" id="A0A2Z4IMP6"/>